<name>A0AAD8V7A0_9PEZI</name>
<dbReference type="GeneID" id="85441605"/>
<evidence type="ECO:0000256" key="2">
    <source>
        <dbReference type="SAM" id="Phobius"/>
    </source>
</evidence>
<evidence type="ECO:0000313" key="4">
    <source>
        <dbReference type="Proteomes" id="UP001230504"/>
    </source>
</evidence>
<dbReference type="RefSeq" id="XP_060416127.1">
    <property type="nucleotide sequence ID" value="XM_060557365.1"/>
</dbReference>
<feature type="region of interest" description="Disordered" evidence="1">
    <location>
        <begin position="14"/>
        <end position="47"/>
    </location>
</feature>
<gene>
    <name evidence="3" type="ORF">LY79DRAFT_547882</name>
</gene>
<reference evidence="3" key="1">
    <citation type="submission" date="2021-06" db="EMBL/GenBank/DDBJ databases">
        <title>Comparative genomics, transcriptomics and evolutionary studies reveal genomic signatures of adaptation to plant cell wall in hemibiotrophic fungi.</title>
        <authorList>
            <consortium name="DOE Joint Genome Institute"/>
            <person name="Baroncelli R."/>
            <person name="Diaz J.F."/>
            <person name="Benocci T."/>
            <person name="Peng M."/>
            <person name="Battaglia E."/>
            <person name="Haridas S."/>
            <person name="Andreopoulos W."/>
            <person name="Labutti K."/>
            <person name="Pangilinan J."/>
            <person name="Floch G.L."/>
            <person name="Makela M.R."/>
            <person name="Henrissat B."/>
            <person name="Grigoriev I.V."/>
            <person name="Crouch J.A."/>
            <person name="De Vries R.P."/>
            <person name="Sukno S.A."/>
            <person name="Thon M.R."/>
        </authorList>
    </citation>
    <scope>NUCLEOTIDE SEQUENCE</scope>
    <source>
        <strain evidence="3">CBS 125086</strain>
    </source>
</reference>
<keyword evidence="2" id="KW-0812">Transmembrane</keyword>
<feature type="transmembrane region" description="Helical" evidence="2">
    <location>
        <begin position="57"/>
        <end position="78"/>
    </location>
</feature>
<dbReference type="EMBL" id="JAHLJV010000017">
    <property type="protein sequence ID" value="KAK1595038.1"/>
    <property type="molecule type" value="Genomic_DNA"/>
</dbReference>
<dbReference type="Proteomes" id="UP001230504">
    <property type="component" value="Unassembled WGS sequence"/>
</dbReference>
<keyword evidence="4" id="KW-1185">Reference proteome</keyword>
<proteinExistence type="predicted"/>
<comment type="caution">
    <text evidence="3">The sequence shown here is derived from an EMBL/GenBank/DDBJ whole genome shotgun (WGS) entry which is preliminary data.</text>
</comment>
<keyword evidence="2" id="KW-0472">Membrane</keyword>
<evidence type="ECO:0000256" key="1">
    <source>
        <dbReference type="SAM" id="MobiDB-lite"/>
    </source>
</evidence>
<protein>
    <submittedName>
        <fullName evidence="3">Uncharacterized protein</fullName>
    </submittedName>
</protein>
<feature type="transmembrane region" description="Helical" evidence="2">
    <location>
        <begin position="165"/>
        <end position="184"/>
    </location>
</feature>
<keyword evidence="2" id="KW-1133">Transmembrane helix</keyword>
<dbReference type="AlphaFoldDB" id="A0AAD8V7A0"/>
<accession>A0AAD8V7A0</accession>
<evidence type="ECO:0000313" key="3">
    <source>
        <dbReference type="EMBL" id="KAK1595038.1"/>
    </source>
</evidence>
<sequence length="185" mass="19645">MTGFVAWGFDIPSNPLPPAVKAEEHKKAPAPAPATTKSPKPKQHTQNSFRIPRWLSLFAKIILALVVAALCITGVVFVTDFFEAQMGHGGFIPRAPDQVDGAGAGHGFGVYDSAGNDQHGAVQPEEWCNKHPGDCHWVDSQARGQGINPNIHAESDSFLASGAGFLAPKWIALVVCVMGLSLVLV</sequence>
<organism evidence="3 4">
    <name type="scientific">Colletotrichum navitas</name>
    <dbReference type="NCBI Taxonomy" id="681940"/>
    <lineage>
        <taxon>Eukaryota</taxon>
        <taxon>Fungi</taxon>
        <taxon>Dikarya</taxon>
        <taxon>Ascomycota</taxon>
        <taxon>Pezizomycotina</taxon>
        <taxon>Sordariomycetes</taxon>
        <taxon>Hypocreomycetidae</taxon>
        <taxon>Glomerellales</taxon>
        <taxon>Glomerellaceae</taxon>
        <taxon>Colletotrichum</taxon>
        <taxon>Colletotrichum graminicola species complex</taxon>
    </lineage>
</organism>